<organism evidence="2 3">
    <name type="scientific">Mucilaginibacter achroorhodeus</name>
    <dbReference type="NCBI Taxonomy" id="2599294"/>
    <lineage>
        <taxon>Bacteria</taxon>
        <taxon>Pseudomonadati</taxon>
        <taxon>Bacteroidota</taxon>
        <taxon>Sphingobacteriia</taxon>
        <taxon>Sphingobacteriales</taxon>
        <taxon>Sphingobacteriaceae</taxon>
        <taxon>Mucilaginibacter</taxon>
    </lineage>
</organism>
<dbReference type="Proteomes" id="UP000318010">
    <property type="component" value="Unassembled WGS sequence"/>
</dbReference>
<dbReference type="EMBL" id="VOEI01000002">
    <property type="protein sequence ID" value="TWR26903.1"/>
    <property type="molecule type" value="Genomic_DNA"/>
</dbReference>
<sequence>MLDKKLPLIELQINPEDNSFVSAIALVENPAIESDFIAFSTAQEYFSVNDEKKELLGLALIPDKPIYRNSPETGEYACVFSKTTIRQISQVFAKKGLFSNTNIEHTLIPADSYIFQSYITDEAKNINAPNGIKAPDGSWVIGVKVEDEAVWNNIKAGKIKGFSVEGIFKLLDTNKSVSLTKSDEPETLINDFLDSLKALIN</sequence>
<gene>
    <name evidence="2" type="ORF">FPZ42_07665</name>
</gene>
<keyword evidence="3" id="KW-1185">Reference proteome</keyword>
<evidence type="ECO:0000313" key="2">
    <source>
        <dbReference type="EMBL" id="TWR26903.1"/>
    </source>
</evidence>
<proteinExistence type="predicted"/>
<dbReference type="Pfam" id="PF14550">
    <property type="entry name" value="Peptidase_S78_2"/>
    <property type="match status" value="1"/>
</dbReference>
<protein>
    <recommendedName>
        <fullName evidence="1">Phage-like element PBSX protein XkdF domain-containing protein</fullName>
    </recommendedName>
</protein>
<accession>A0A563U6F1</accession>
<evidence type="ECO:0000259" key="1">
    <source>
        <dbReference type="Pfam" id="PF14550"/>
    </source>
</evidence>
<dbReference type="OrthoDB" id="1445418at2"/>
<dbReference type="AlphaFoldDB" id="A0A563U6F1"/>
<dbReference type="RefSeq" id="WP_146270001.1">
    <property type="nucleotide sequence ID" value="NZ_VOEI01000002.1"/>
</dbReference>
<feature type="domain" description="Phage-like element PBSX protein XkdF" evidence="1">
    <location>
        <begin position="80"/>
        <end position="168"/>
    </location>
</feature>
<comment type="caution">
    <text evidence="2">The sequence shown here is derived from an EMBL/GenBank/DDBJ whole genome shotgun (WGS) entry which is preliminary data.</text>
</comment>
<name>A0A563U6F1_9SPHI</name>
<dbReference type="InterPro" id="IPR027924">
    <property type="entry name" value="XkdF"/>
</dbReference>
<reference evidence="2 3" key="1">
    <citation type="submission" date="2019-07" db="EMBL/GenBank/DDBJ databases">
        <authorList>
            <person name="Kim J."/>
        </authorList>
    </citation>
    <scope>NUCLEOTIDE SEQUENCE [LARGE SCALE GENOMIC DNA]</scope>
    <source>
        <strain evidence="2 3">MJ1a</strain>
    </source>
</reference>
<evidence type="ECO:0000313" key="3">
    <source>
        <dbReference type="Proteomes" id="UP000318010"/>
    </source>
</evidence>